<dbReference type="InParanoid" id="A0A2H3CR93"/>
<sequence length="143" mass="16141">MPTGSKIQLIYRLTPLLRLASERAIFVVCVITVSSQHLMLEFEGRCVLMPLSLGVACSVGWKDMIDEAKDEEREGDMKEASQAMKVMVVEEETRLCLRHFVRLVGPTRKLCRLPMVVSVDQAQCGQWDAHTRLVLRIGRAVLT</sequence>
<gene>
    <name evidence="1" type="ORF">ARMGADRAFT_1036313</name>
</gene>
<organism evidence="1 2">
    <name type="scientific">Armillaria gallica</name>
    <name type="common">Bulbous honey fungus</name>
    <name type="synonym">Armillaria bulbosa</name>
    <dbReference type="NCBI Taxonomy" id="47427"/>
    <lineage>
        <taxon>Eukaryota</taxon>
        <taxon>Fungi</taxon>
        <taxon>Dikarya</taxon>
        <taxon>Basidiomycota</taxon>
        <taxon>Agaricomycotina</taxon>
        <taxon>Agaricomycetes</taxon>
        <taxon>Agaricomycetidae</taxon>
        <taxon>Agaricales</taxon>
        <taxon>Marasmiineae</taxon>
        <taxon>Physalacriaceae</taxon>
        <taxon>Armillaria</taxon>
    </lineage>
</organism>
<evidence type="ECO:0000313" key="1">
    <source>
        <dbReference type="EMBL" id="PBK85569.1"/>
    </source>
</evidence>
<keyword evidence="2" id="KW-1185">Reference proteome</keyword>
<protein>
    <submittedName>
        <fullName evidence="1">Uncharacterized protein</fullName>
    </submittedName>
</protein>
<dbReference type="AlphaFoldDB" id="A0A2H3CR93"/>
<proteinExistence type="predicted"/>
<dbReference type="Proteomes" id="UP000217790">
    <property type="component" value="Unassembled WGS sequence"/>
</dbReference>
<dbReference type="EMBL" id="KZ293690">
    <property type="protein sequence ID" value="PBK85569.1"/>
    <property type="molecule type" value="Genomic_DNA"/>
</dbReference>
<name>A0A2H3CR93_ARMGA</name>
<reference evidence="2" key="1">
    <citation type="journal article" date="2017" name="Nat. Ecol. Evol.">
        <title>Genome expansion and lineage-specific genetic innovations in the forest pathogenic fungi Armillaria.</title>
        <authorList>
            <person name="Sipos G."/>
            <person name="Prasanna A.N."/>
            <person name="Walter M.C."/>
            <person name="O'Connor E."/>
            <person name="Balint B."/>
            <person name="Krizsan K."/>
            <person name="Kiss B."/>
            <person name="Hess J."/>
            <person name="Varga T."/>
            <person name="Slot J."/>
            <person name="Riley R."/>
            <person name="Boka B."/>
            <person name="Rigling D."/>
            <person name="Barry K."/>
            <person name="Lee J."/>
            <person name="Mihaltcheva S."/>
            <person name="LaButti K."/>
            <person name="Lipzen A."/>
            <person name="Waldron R."/>
            <person name="Moloney N.M."/>
            <person name="Sperisen C."/>
            <person name="Kredics L."/>
            <person name="Vagvoelgyi C."/>
            <person name="Patrignani A."/>
            <person name="Fitzpatrick D."/>
            <person name="Nagy I."/>
            <person name="Doyle S."/>
            <person name="Anderson J.B."/>
            <person name="Grigoriev I.V."/>
            <person name="Gueldener U."/>
            <person name="Muensterkoetter M."/>
            <person name="Nagy L.G."/>
        </authorList>
    </citation>
    <scope>NUCLEOTIDE SEQUENCE [LARGE SCALE GENOMIC DNA]</scope>
    <source>
        <strain evidence="2">Ar21-2</strain>
    </source>
</reference>
<evidence type="ECO:0000313" key="2">
    <source>
        <dbReference type="Proteomes" id="UP000217790"/>
    </source>
</evidence>
<accession>A0A2H3CR93</accession>